<dbReference type="Proteomes" id="UP000694406">
    <property type="component" value="Unplaced"/>
</dbReference>
<reference evidence="4" key="2">
    <citation type="submission" date="2025-09" db="UniProtKB">
        <authorList>
            <consortium name="Ensembl"/>
        </authorList>
    </citation>
    <scope>IDENTIFICATION</scope>
</reference>
<dbReference type="AlphaFoldDB" id="A0A8C5RG63"/>
<sequence>MESAHSQTAEEVLRRFGVRESCGLSAEQVRRQREKYGANGKGAPNPAYAPQARRPAWNSQGGEGGRVASDSAGDVGA</sequence>
<proteinExistence type="predicted"/>
<name>A0A8C5RG63_LATLA</name>
<evidence type="ECO:0000256" key="1">
    <source>
        <dbReference type="ARBA" id="ARBA00022842"/>
    </source>
</evidence>
<dbReference type="Pfam" id="PF00690">
    <property type="entry name" value="Cation_ATPase_N"/>
    <property type="match status" value="1"/>
</dbReference>
<dbReference type="InterPro" id="IPR023298">
    <property type="entry name" value="ATPase_P-typ_TM_dom_sf"/>
</dbReference>
<keyword evidence="5" id="KW-1185">Reference proteome</keyword>
<feature type="region of interest" description="Disordered" evidence="2">
    <location>
        <begin position="1"/>
        <end position="77"/>
    </location>
</feature>
<evidence type="ECO:0000256" key="2">
    <source>
        <dbReference type="SAM" id="MobiDB-lite"/>
    </source>
</evidence>
<dbReference type="Ensembl" id="ENSLLTT00000002342.1">
    <property type="protein sequence ID" value="ENSLLTP00000002249.1"/>
    <property type="gene ID" value="ENSLLTG00000001745.1"/>
</dbReference>
<feature type="domain" description="Cation-transporting P-type ATPase N-terminal" evidence="3">
    <location>
        <begin position="5"/>
        <end position="39"/>
    </location>
</feature>
<reference evidence="4" key="1">
    <citation type="submission" date="2025-08" db="UniProtKB">
        <authorList>
            <consortium name="Ensembl"/>
        </authorList>
    </citation>
    <scope>IDENTIFICATION</scope>
</reference>
<dbReference type="InterPro" id="IPR004014">
    <property type="entry name" value="ATPase_P-typ_cation-transptr_N"/>
</dbReference>
<organism evidence="4 5">
    <name type="scientific">Laticauda laticaudata</name>
    <name type="common">Blue-ringed sea krait</name>
    <name type="synonym">Blue-lipped sea krait</name>
    <dbReference type="NCBI Taxonomy" id="8630"/>
    <lineage>
        <taxon>Eukaryota</taxon>
        <taxon>Metazoa</taxon>
        <taxon>Chordata</taxon>
        <taxon>Craniata</taxon>
        <taxon>Vertebrata</taxon>
        <taxon>Euteleostomi</taxon>
        <taxon>Lepidosauria</taxon>
        <taxon>Squamata</taxon>
        <taxon>Bifurcata</taxon>
        <taxon>Unidentata</taxon>
        <taxon>Episquamata</taxon>
        <taxon>Toxicofera</taxon>
        <taxon>Serpentes</taxon>
        <taxon>Colubroidea</taxon>
        <taxon>Elapidae</taxon>
        <taxon>Laticaudinae</taxon>
        <taxon>Laticauda</taxon>
    </lineage>
</organism>
<dbReference type="GeneTree" id="ENSGT00960000190689"/>
<evidence type="ECO:0000313" key="4">
    <source>
        <dbReference type="Ensembl" id="ENSLLTP00000002249.1"/>
    </source>
</evidence>
<evidence type="ECO:0000313" key="5">
    <source>
        <dbReference type="Proteomes" id="UP000694406"/>
    </source>
</evidence>
<protein>
    <recommendedName>
        <fullName evidence="3">Cation-transporting P-type ATPase N-terminal domain-containing protein</fullName>
    </recommendedName>
</protein>
<accession>A0A8C5RG63</accession>
<dbReference type="SUPFAM" id="SSF81665">
    <property type="entry name" value="Calcium ATPase, transmembrane domain M"/>
    <property type="match status" value="1"/>
</dbReference>
<keyword evidence="1" id="KW-0460">Magnesium</keyword>
<evidence type="ECO:0000259" key="3">
    <source>
        <dbReference type="Pfam" id="PF00690"/>
    </source>
</evidence>